<organism evidence="1 2">
    <name type="scientific">Aspergillus sergii</name>
    <dbReference type="NCBI Taxonomy" id="1034303"/>
    <lineage>
        <taxon>Eukaryota</taxon>
        <taxon>Fungi</taxon>
        <taxon>Dikarya</taxon>
        <taxon>Ascomycota</taxon>
        <taxon>Pezizomycotina</taxon>
        <taxon>Eurotiomycetes</taxon>
        <taxon>Eurotiomycetidae</taxon>
        <taxon>Eurotiales</taxon>
        <taxon>Aspergillaceae</taxon>
        <taxon>Aspergillus</taxon>
        <taxon>Aspergillus subgen. Circumdati</taxon>
    </lineage>
</organism>
<evidence type="ECO:0000313" key="1">
    <source>
        <dbReference type="EMBL" id="KAE8323546.1"/>
    </source>
</evidence>
<dbReference type="AlphaFoldDB" id="A0A5N6WTU9"/>
<proteinExistence type="predicted"/>
<dbReference type="EMBL" id="ML741828">
    <property type="protein sequence ID" value="KAE8323546.1"/>
    <property type="molecule type" value="Genomic_DNA"/>
</dbReference>
<sequence>MAAFGSLQPRPHYGLGSCGICREWIGPRSAIENPGIRAVDIFESSTKWKMSVKKHGYVSGHVSELQRVYFRHPWFWTWLYRAFIYNKATNTFSLTGVGFAREVVNGLIQLPVASEQFYICLELTEREGIKLTEAIPLRPPYVMFAQGDFDGIAVHERCWTLTTRVLGIDLVKAHLKDFVQALQDAWFMEPHDQTMTNVLLDSCYWGRWLRAVRNKRRRTDVERYLAWSQKQVICFSSGFFLRDPLRIHDIRVFLAVEEKRHRQSKNKHRSNDGLDRSCMSLRMILSKSARKSVATHAMRLRSDVIPRKALALPPELIVQIMDFLPGSREIRLLLWAYPPWGPKVPWSYWRTRFRKDLMLEMDDLPDINKLDWRHAYYSIERLYSTSHGLHNRERVLGRIENIKIAFMDGLQKERERTAMSKASPLC</sequence>
<keyword evidence="2" id="KW-1185">Reference proteome</keyword>
<reference evidence="2" key="1">
    <citation type="submission" date="2019-04" db="EMBL/GenBank/DDBJ databases">
        <title>Friends and foes A comparative genomics studyof 23 Aspergillus species from section Flavi.</title>
        <authorList>
            <consortium name="DOE Joint Genome Institute"/>
            <person name="Kjaerbolling I."/>
            <person name="Vesth T."/>
            <person name="Frisvad J.C."/>
            <person name="Nybo J.L."/>
            <person name="Theobald S."/>
            <person name="Kildgaard S."/>
            <person name="Isbrandt T."/>
            <person name="Kuo A."/>
            <person name="Sato A."/>
            <person name="Lyhne E.K."/>
            <person name="Kogle M.E."/>
            <person name="Wiebenga A."/>
            <person name="Kun R.S."/>
            <person name="Lubbers R.J."/>
            <person name="Makela M.R."/>
            <person name="Barry K."/>
            <person name="Chovatia M."/>
            <person name="Clum A."/>
            <person name="Daum C."/>
            <person name="Haridas S."/>
            <person name="He G."/>
            <person name="LaButti K."/>
            <person name="Lipzen A."/>
            <person name="Mondo S."/>
            <person name="Riley R."/>
            <person name="Salamov A."/>
            <person name="Simmons B.A."/>
            <person name="Magnuson J.K."/>
            <person name="Henrissat B."/>
            <person name="Mortensen U.H."/>
            <person name="Larsen T.O."/>
            <person name="Devries R.P."/>
            <person name="Grigoriev I.V."/>
            <person name="Machida M."/>
            <person name="Baker S.E."/>
            <person name="Andersen M.R."/>
        </authorList>
    </citation>
    <scope>NUCLEOTIDE SEQUENCE [LARGE SCALE GENOMIC DNA]</scope>
    <source>
        <strain evidence="2">CBS 130017</strain>
    </source>
</reference>
<accession>A0A5N6WTU9</accession>
<gene>
    <name evidence="1" type="ORF">BDV39DRAFT_181881</name>
</gene>
<protein>
    <submittedName>
        <fullName evidence="1">Uncharacterized protein</fullName>
    </submittedName>
</protein>
<name>A0A5N6WTU9_9EURO</name>
<dbReference type="Proteomes" id="UP000325945">
    <property type="component" value="Unassembled WGS sequence"/>
</dbReference>
<evidence type="ECO:0000313" key="2">
    <source>
        <dbReference type="Proteomes" id="UP000325945"/>
    </source>
</evidence>